<gene>
    <name evidence="5" type="ORF">HMPREF2137_00950</name>
</gene>
<evidence type="ECO:0000313" key="6">
    <source>
        <dbReference type="Proteomes" id="UP000029556"/>
    </source>
</evidence>
<dbReference type="Pfam" id="PF13385">
    <property type="entry name" value="Laminin_G_3"/>
    <property type="match status" value="1"/>
</dbReference>
<dbReference type="SMART" id="SM00560">
    <property type="entry name" value="LamGL"/>
    <property type="match status" value="1"/>
</dbReference>
<dbReference type="GO" id="GO:0004553">
    <property type="term" value="F:hydrolase activity, hydrolyzing O-glycosyl compounds"/>
    <property type="evidence" value="ECO:0007669"/>
    <property type="project" value="UniProtKB-ARBA"/>
</dbReference>
<evidence type="ECO:0000256" key="1">
    <source>
        <dbReference type="ARBA" id="ARBA00022729"/>
    </source>
</evidence>
<keyword evidence="1 3" id="KW-0732">Signal</keyword>
<name>A0A095ZQG4_9BACT</name>
<reference evidence="5 6" key="1">
    <citation type="submission" date="2014-07" db="EMBL/GenBank/DDBJ databases">
        <authorList>
            <person name="McCorrison J."/>
            <person name="Sanka R."/>
            <person name="Torralba M."/>
            <person name="Gillis M."/>
            <person name="Haft D.H."/>
            <person name="Methe B."/>
            <person name="Sutton G."/>
            <person name="Nelson K.E."/>
        </authorList>
    </citation>
    <scope>NUCLEOTIDE SEQUENCE [LARGE SCALE GENOMIC DNA]</scope>
    <source>
        <strain evidence="5 6">DNF00853</strain>
    </source>
</reference>
<dbReference type="InterPro" id="IPR013320">
    <property type="entry name" value="ConA-like_dom_sf"/>
</dbReference>
<feature type="signal peptide" evidence="3">
    <location>
        <begin position="1"/>
        <end position="22"/>
    </location>
</feature>
<dbReference type="GO" id="GO:0005975">
    <property type="term" value="P:carbohydrate metabolic process"/>
    <property type="evidence" value="ECO:0007669"/>
    <property type="project" value="UniProtKB-ARBA"/>
</dbReference>
<proteinExistence type="predicted"/>
<evidence type="ECO:0000256" key="3">
    <source>
        <dbReference type="SAM" id="SignalP"/>
    </source>
</evidence>
<dbReference type="InterPro" id="IPR006558">
    <property type="entry name" value="LamG-like"/>
</dbReference>
<dbReference type="SUPFAM" id="SSF49899">
    <property type="entry name" value="Concanavalin A-like lectins/glucanases"/>
    <property type="match status" value="1"/>
</dbReference>
<dbReference type="PROSITE" id="PS51257">
    <property type="entry name" value="PROKAR_LIPOPROTEIN"/>
    <property type="match status" value="1"/>
</dbReference>
<dbReference type="Gene3D" id="2.60.120.200">
    <property type="match status" value="1"/>
</dbReference>
<organism evidence="5 6">
    <name type="scientific">Hoylesella buccalis DNF00853</name>
    <dbReference type="NCBI Taxonomy" id="1401074"/>
    <lineage>
        <taxon>Bacteria</taxon>
        <taxon>Pseudomonadati</taxon>
        <taxon>Bacteroidota</taxon>
        <taxon>Bacteroidia</taxon>
        <taxon>Bacteroidales</taxon>
        <taxon>Prevotellaceae</taxon>
        <taxon>Hoylesella</taxon>
    </lineage>
</organism>
<feature type="domain" description="LamG-like jellyroll fold" evidence="4">
    <location>
        <begin position="192"/>
        <end position="339"/>
    </location>
</feature>
<evidence type="ECO:0000259" key="4">
    <source>
        <dbReference type="SMART" id="SM00560"/>
    </source>
</evidence>
<sequence>MMKHTIKTICFLSTICLMGLMACTEDVDVDSVYITAAEKTPVTTFSVKQQGDAMGLTISSALKVEEDVSTELAIDNSLVETYNSMHGENYQSLPEGTFALSQTTLTIKKGGYRSENTSLQVSKLENLKKGMNYLLPVRMTSKNKRYPQLPGSDILYVVVNRTLLMNVPRLNGSNCFKVTFKDNDVSRLQNLDAFTLEARVCLWEMPKYYGGNLMGILGFPENSNDEKSAWLFVDGTPDRVGGEGNVPVFMFGLKQWDVYAGRLGFSIAKNEWYHIAGVFANNKLSLYIDGILFAEADYAKKVSFTNNFYIGAAPSVQNGFYLKGSVNECRFWTRALTPQELKNPLHQCFVETNSKGLEGYWKLDDGTDECKDYTGHGHTAYKDGYGEITWQKDVPCPFH</sequence>
<accession>A0A095ZQG4</accession>
<comment type="caution">
    <text evidence="5">The sequence shown here is derived from an EMBL/GenBank/DDBJ whole genome shotgun (WGS) entry which is preliminary data.</text>
</comment>
<protein>
    <recommendedName>
        <fullName evidence="4">LamG-like jellyroll fold domain-containing protein</fullName>
    </recommendedName>
</protein>
<dbReference type="InterPro" id="IPR013728">
    <property type="entry name" value="BT_3987-like_N"/>
</dbReference>
<feature type="chain" id="PRO_5001914621" description="LamG-like jellyroll fold domain-containing protein" evidence="3">
    <location>
        <begin position="23"/>
        <end position="399"/>
    </location>
</feature>
<dbReference type="Gene3D" id="2.60.40.1740">
    <property type="entry name" value="hypothetical protein (bacova_03559)"/>
    <property type="match status" value="1"/>
</dbReference>
<keyword evidence="2" id="KW-1015">Disulfide bond</keyword>
<dbReference type="EMBL" id="JRNN01000021">
    <property type="protein sequence ID" value="KGF36958.1"/>
    <property type="molecule type" value="Genomic_DNA"/>
</dbReference>
<evidence type="ECO:0000313" key="5">
    <source>
        <dbReference type="EMBL" id="KGF36958.1"/>
    </source>
</evidence>
<evidence type="ECO:0000256" key="2">
    <source>
        <dbReference type="ARBA" id="ARBA00023157"/>
    </source>
</evidence>
<dbReference type="Pfam" id="PF08522">
    <property type="entry name" value="BT_3987-like_N"/>
    <property type="match status" value="1"/>
</dbReference>
<dbReference type="Proteomes" id="UP000029556">
    <property type="component" value="Unassembled WGS sequence"/>
</dbReference>
<dbReference type="AlphaFoldDB" id="A0A095ZQG4"/>